<evidence type="ECO:0000256" key="1">
    <source>
        <dbReference type="SAM" id="MobiDB-lite"/>
    </source>
</evidence>
<gene>
    <name evidence="3" type="ORF">H4F90_04650</name>
</gene>
<feature type="region of interest" description="Disordered" evidence="1">
    <location>
        <begin position="41"/>
        <end position="68"/>
    </location>
</feature>
<evidence type="ECO:0000313" key="4">
    <source>
        <dbReference type="Proteomes" id="UP000586093"/>
    </source>
</evidence>
<comment type="caution">
    <text evidence="3">The sequence shown here is derived from an EMBL/GenBank/DDBJ whole genome shotgun (WGS) entry which is preliminary data.</text>
</comment>
<keyword evidence="4" id="KW-1185">Reference proteome</keyword>
<dbReference type="EMBL" id="JACIVI010000001">
    <property type="protein sequence ID" value="MBB1161268.1"/>
    <property type="molecule type" value="Genomic_DNA"/>
</dbReference>
<sequence>MRRFLVLLLLVMAPVQFSWSAVAAYCLHEVELSRAAHFGHHAHAHEAGPEEAADEATEPGLAGVDRDCGHCQATQPVLPLQPPVAATPPGLLALPALVPNRPPPASASRPERPQWPGLA</sequence>
<proteinExistence type="predicted"/>
<evidence type="ECO:0000256" key="2">
    <source>
        <dbReference type="SAM" id="SignalP"/>
    </source>
</evidence>
<feature type="region of interest" description="Disordered" evidence="1">
    <location>
        <begin position="95"/>
        <end position="119"/>
    </location>
</feature>
<dbReference type="AlphaFoldDB" id="A0A839HNU8"/>
<protein>
    <submittedName>
        <fullName evidence="3">Cobalt-zinc-cadmium resistance protein</fullName>
    </submittedName>
</protein>
<name>A0A839HNU8_9BURK</name>
<organism evidence="3 4">
    <name type="scientific">Aquariibacter albus</name>
    <dbReference type="NCBI Taxonomy" id="2759899"/>
    <lineage>
        <taxon>Bacteria</taxon>
        <taxon>Pseudomonadati</taxon>
        <taxon>Pseudomonadota</taxon>
        <taxon>Betaproteobacteria</taxon>
        <taxon>Burkholderiales</taxon>
        <taxon>Sphaerotilaceae</taxon>
        <taxon>Aquariibacter</taxon>
    </lineage>
</organism>
<feature type="chain" id="PRO_5032975593" evidence="2">
    <location>
        <begin position="24"/>
        <end position="119"/>
    </location>
</feature>
<keyword evidence="2" id="KW-0732">Signal</keyword>
<dbReference type="RefSeq" id="WP_182661910.1">
    <property type="nucleotide sequence ID" value="NZ_JACIVI010000001.1"/>
</dbReference>
<dbReference type="Proteomes" id="UP000586093">
    <property type="component" value="Unassembled WGS sequence"/>
</dbReference>
<reference evidence="3 4" key="1">
    <citation type="submission" date="2020-08" db="EMBL/GenBank/DDBJ databases">
        <title>Aquariorum lacteus gen. nov., sp. nov., a new member of the family Comamonadaceae, isolated from freshwater aquarium.</title>
        <authorList>
            <person name="Chun S.-J."/>
        </authorList>
    </citation>
    <scope>NUCLEOTIDE SEQUENCE [LARGE SCALE GENOMIC DNA]</scope>
    <source>
        <strain evidence="3 4">SJAQ100</strain>
    </source>
</reference>
<feature type="signal peptide" evidence="2">
    <location>
        <begin position="1"/>
        <end position="23"/>
    </location>
</feature>
<accession>A0A839HNU8</accession>
<evidence type="ECO:0000313" key="3">
    <source>
        <dbReference type="EMBL" id="MBB1161268.1"/>
    </source>
</evidence>